<dbReference type="EMBL" id="OM507197">
    <property type="protein sequence ID" value="USV27785.1"/>
    <property type="molecule type" value="Genomic_RNA"/>
</dbReference>
<accession>A0AAE9MDD1</accession>
<gene>
    <name evidence="5" type="primary">ORF0</name>
</gene>
<dbReference type="Pfam" id="PF04662">
    <property type="entry name" value="Luteo_PO"/>
    <property type="match status" value="1"/>
</dbReference>
<organism evidence="5 6">
    <name type="scientific">Soybean chlorotic leafroll virus</name>
    <dbReference type="NCBI Taxonomy" id="2959664"/>
    <lineage>
        <taxon>Viruses</taxon>
        <taxon>Riboviria</taxon>
        <taxon>Orthornavirae</taxon>
        <taxon>Pisuviricota</taxon>
        <taxon>Pisoniviricetes</taxon>
        <taxon>Sobelivirales</taxon>
        <taxon>Solemoviridae</taxon>
        <taxon>Polerovirus</taxon>
        <taxon>Polerovirus SBCLRV</taxon>
    </lineage>
</organism>
<keyword evidence="1" id="KW-0941">Suppressor of RNA silencing</keyword>
<keyword evidence="3" id="KW-1090">Inhibition of host innate immune response by virus</keyword>
<evidence type="ECO:0000313" key="5">
    <source>
        <dbReference type="EMBL" id="USV27785.1"/>
    </source>
</evidence>
<reference evidence="5" key="1">
    <citation type="journal article" date="2022" name="Viruses">
        <title>Molecular Characterization of a Novel Polerovirus Infecting Soybean in China.</title>
        <authorList>
            <person name="Xu T."/>
            <person name="Lei L."/>
            <person name="Fu Y."/>
            <person name="Yang X."/>
            <person name="Luo H."/>
            <person name="Chen X."/>
            <person name="Wu X."/>
            <person name="Wang Y."/>
            <person name="Jia M.-A."/>
        </authorList>
    </citation>
    <scope>NUCLEOTIDE SEQUENCE</scope>
</reference>
<dbReference type="InterPro" id="IPR006755">
    <property type="entry name" value="Virus_P0"/>
</dbReference>
<sequence length="258" mass="29374">MQDCYIGFRYISQNRLKFEINSFPSNSRLYFAVLASVCSFFANSLTCNNDNFEVRCFVFLLSLLLRGPHNNGVPRTGAEFSPCSIRQYHFTRLANKLGLDVSGFYVNNSKIIFRISDLEFTGRECYPNPYLQRCHSRSVGARIARRKDVVLGGFREFRQFLATYCRFLDAGLESHGSGSLLDSDIRVVLSAAIDYCYNLAHCEAQFHSRVIRRFARSLLNALGENSAVDFWTIAGLPRSYISENLQVDLSKTFLVQEG</sequence>
<evidence type="ECO:0000313" key="6">
    <source>
        <dbReference type="Proteomes" id="UP001266473"/>
    </source>
</evidence>
<evidence type="ECO:0000256" key="1">
    <source>
        <dbReference type="ARBA" id="ARBA00022463"/>
    </source>
</evidence>
<keyword evidence="6" id="KW-1185">Reference proteome</keyword>
<dbReference type="GO" id="GO:0052170">
    <property type="term" value="P:symbiont-mediated suppression of host innate immune response"/>
    <property type="evidence" value="ECO:0007669"/>
    <property type="project" value="UniProtKB-KW"/>
</dbReference>
<protein>
    <submittedName>
        <fullName evidence="5">P0</fullName>
    </submittedName>
</protein>
<evidence type="ECO:0000256" key="3">
    <source>
        <dbReference type="ARBA" id="ARBA00022632"/>
    </source>
</evidence>
<proteinExistence type="predicted"/>
<name>A0AAE9MDD1_9VIRU</name>
<keyword evidence="2" id="KW-0945">Host-virus interaction</keyword>
<dbReference type="Proteomes" id="UP001266473">
    <property type="component" value="Segment"/>
</dbReference>
<evidence type="ECO:0000256" key="4">
    <source>
        <dbReference type="ARBA" id="ARBA00023280"/>
    </source>
</evidence>
<dbReference type="GO" id="GO:0016032">
    <property type="term" value="P:viral process"/>
    <property type="evidence" value="ECO:0007669"/>
    <property type="project" value="InterPro"/>
</dbReference>
<keyword evidence="4" id="KW-0899">Viral immunoevasion</keyword>
<evidence type="ECO:0000256" key="2">
    <source>
        <dbReference type="ARBA" id="ARBA00022581"/>
    </source>
</evidence>